<dbReference type="STRING" id="610380.E2BE23"/>
<evidence type="ECO:0000259" key="2">
    <source>
        <dbReference type="Pfam" id="PF23725"/>
    </source>
</evidence>
<dbReference type="Pfam" id="PF23724">
    <property type="entry name" value="Dredd_2nd"/>
    <property type="match status" value="1"/>
</dbReference>
<dbReference type="InterPro" id="IPR056259">
    <property type="entry name" value="Dredd_N"/>
</dbReference>
<dbReference type="Pfam" id="PF23725">
    <property type="entry name" value="Dredd_N"/>
    <property type="match status" value="1"/>
</dbReference>
<feature type="domain" description="Caspase-8 N-terminal" evidence="2">
    <location>
        <begin position="4"/>
        <end position="99"/>
    </location>
</feature>
<evidence type="ECO:0000313" key="3">
    <source>
        <dbReference type="EMBL" id="EFN86056.1"/>
    </source>
</evidence>
<name>E2BE23_HARSA</name>
<dbReference type="OMA" id="YVICESL"/>
<sequence length="159" mass="18880">TNIILNIDILKQIEDDLDIDEKISILFLIIEDYANAFKDIFNLLKEAESTSEYIITDYIKRNPENWENRVLEALCILNNREVIKKLKLLFSDIDLEYFPKIILCSKNINIIAKCLYVICESLDEVNRELLLDHIKSENSNYESLLDNINYLELHMLYWM</sequence>
<dbReference type="Proteomes" id="UP000008237">
    <property type="component" value="Unassembled WGS sequence"/>
</dbReference>
<dbReference type="AlphaFoldDB" id="E2BE23"/>
<feature type="non-terminal residue" evidence="3">
    <location>
        <position position="1"/>
    </location>
</feature>
<proteinExistence type="predicted"/>
<evidence type="ECO:0000259" key="1">
    <source>
        <dbReference type="Pfam" id="PF23724"/>
    </source>
</evidence>
<reference evidence="3 4" key="1">
    <citation type="journal article" date="2010" name="Science">
        <title>Genomic comparison of the ants Camponotus floridanus and Harpegnathos saltator.</title>
        <authorList>
            <person name="Bonasio R."/>
            <person name="Zhang G."/>
            <person name="Ye C."/>
            <person name="Mutti N.S."/>
            <person name="Fang X."/>
            <person name="Qin N."/>
            <person name="Donahue G."/>
            <person name="Yang P."/>
            <person name="Li Q."/>
            <person name="Li C."/>
            <person name="Zhang P."/>
            <person name="Huang Z."/>
            <person name="Berger S.L."/>
            <person name="Reinberg D."/>
            <person name="Wang J."/>
            <person name="Liebig J."/>
        </authorList>
    </citation>
    <scope>NUCLEOTIDE SEQUENCE [LARGE SCALE GENOMIC DNA]</scope>
    <source>
        <strain evidence="3 4">R22 G/1</strain>
    </source>
</reference>
<accession>E2BE23</accession>
<evidence type="ECO:0000313" key="4">
    <source>
        <dbReference type="Proteomes" id="UP000008237"/>
    </source>
</evidence>
<feature type="non-terminal residue" evidence="3">
    <location>
        <position position="159"/>
    </location>
</feature>
<keyword evidence="4" id="KW-1185">Reference proteome</keyword>
<dbReference type="InParanoid" id="E2BE23"/>
<dbReference type="EMBL" id="GL447754">
    <property type="protein sequence ID" value="EFN86056.1"/>
    <property type="molecule type" value="Genomic_DNA"/>
</dbReference>
<protein>
    <submittedName>
        <fullName evidence="3">Caspase-8</fullName>
    </submittedName>
</protein>
<feature type="domain" description="Caspase-8 second" evidence="1">
    <location>
        <begin position="105"/>
        <end position="159"/>
    </location>
</feature>
<dbReference type="InterPro" id="IPR056260">
    <property type="entry name" value="Dredd_2nd"/>
</dbReference>
<organism evidence="4">
    <name type="scientific">Harpegnathos saltator</name>
    <name type="common">Jerdon's jumping ant</name>
    <dbReference type="NCBI Taxonomy" id="610380"/>
    <lineage>
        <taxon>Eukaryota</taxon>
        <taxon>Metazoa</taxon>
        <taxon>Ecdysozoa</taxon>
        <taxon>Arthropoda</taxon>
        <taxon>Hexapoda</taxon>
        <taxon>Insecta</taxon>
        <taxon>Pterygota</taxon>
        <taxon>Neoptera</taxon>
        <taxon>Endopterygota</taxon>
        <taxon>Hymenoptera</taxon>
        <taxon>Apocrita</taxon>
        <taxon>Aculeata</taxon>
        <taxon>Formicoidea</taxon>
        <taxon>Formicidae</taxon>
        <taxon>Ponerinae</taxon>
        <taxon>Ponerini</taxon>
        <taxon>Harpegnathos</taxon>
    </lineage>
</organism>
<gene>
    <name evidence="3" type="ORF">EAI_04362</name>
</gene>